<dbReference type="Proteomes" id="UP000054564">
    <property type="component" value="Unassembled WGS sequence"/>
</dbReference>
<comment type="caution">
    <text evidence="2">The sequence shown here is derived from an EMBL/GenBank/DDBJ whole genome shotgun (WGS) entry which is preliminary data.</text>
</comment>
<keyword evidence="1" id="KW-0732">Signal</keyword>
<sequence>MHYFKSIAALMAVTCGVVQAYQEYNLITLDCVNKHKPYTIALCGEMTDVKYFNVKPANVLVVNGYSAFDCHNLGNFAYKFCCDPGRVSAPVTKIDPDILDSKACLQIAQDKV</sequence>
<name>A0A0L0V904_9BASI</name>
<evidence type="ECO:0000313" key="3">
    <source>
        <dbReference type="Proteomes" id="UP000054564"/>
    </source>
</evidence>
<feature type="signal peptide" evidence="1">
    <location>
        <begin position="1"/>
        <end position="20"/>
    </location>
</feature>
<gene>
    <name evidence="2" type="ORF">PSTG_10837</name>
</gene>
<dbReference type="EMBL" id="AJIL01000091">
    <property type="protein sequence ID" value="KNE95775.1"/>
    <property type="molecule type" value="Genomic_DNA"/>
</dbReference>
<accession>A0A0L0V904</accession>
<dbReference type="AlphaFoldDB" id="A0A0L0V904"/>
<evidence type="ECO:0000256" key="1">
    <source>
        <dbReference type="SAM" id="SignalP"/>
    </source>
</evidence>
<organism evidence="2 3">
    <name type="scientific">Puccinia striiformis f. sp. tritici PST-78</name>
    <dbReference type="NCBI Taxonomy" id="1165861"/>
    <lineage>
        <taxon>Eukaryota</taxon>
        <taxon>Fungi</taxon>
        <taxon>Dikarya</taxon>
        <taxon>Basidiomycota</taxon>
        <taxon>Pucciniomycotina</taxon>
        <taxon>Pucciniomycetes</taxon>
        <taxon>Pucciniales</taxon>
        <taxon>Pucciniaceae</taxon>
        <taxon>Puccinia</taxon>
    </lineage>
</organism>
<proteinExistence type="predicted"/>
<evidence type="ECO:0000313" key="2">
    <source>
        <dbReference type="EMBL" id="KNE95775.1"/>
    </source>
</evidence>
<keyword evidence="3" id="KW-1185">Reference proteome</keyword>
<reference evidence="3" key="1">
    <citation type="submission" date="2014-03" db="EMBL/GenBank/DDBJ databases">
        <title>The Genome Sequence of Puccinia striiformis f. sp. tritici PST-78.</title>
        <authorList>
            <consortium name="The Broad Institute Genome Sequencing Platform"/>
            <person name="Cuomo C."/>
            <person name="Hulbert S."/>
            <person name="Chen X."/>
            <person name="Walker B."/>
            <person name="Young S.K."/>
            <person name="Zeng Q."/>
            <person name="Gargeya S."/>
            <person name="Fitzgerald M."/>
            <person name="Haas B."/>
            <person name="Abouelleil A."/>
            <person name="Alvarado L."/>
            <person name="Arachchi H.M."/>
            <person name="Berlin A.M."/>
            <person name="Chapman S.B."/>
            <person name="Goldberg J."/>
            <person name="Griggs A."/>
            <person name="Gujja S."/>
            <person name="Hansen M."/>
            <person name="Howarth C."/>
            <person name="Imamovic A."/>
            <person name="Larimer J."/>
            <person name="McCowan C."/>
            <person name="Montmayeur A."/>
            <person name="Murphy C."/>
            <person name="Neiman D."/>
            <person name="Pearson M."/>
            <person name="Priest M."/>
            <person name="Roberts A."/>
            <person name="Saif S."/>
            <person name="Shea T."/>
            <person name="Sisk P."/>
            <person name="Sykes S."/>
            <person name="Wortman J."/>
            <person name="Nusbaum C."/>
            <person name="Birren B."/>
        </authorList>
    </citation>
    <scope>NUCLEOTIDE SEQUENCE [LARGE SCALE GENOMIC DNA]</scope>
    <source>
        <strain evidence="3">race PST-78</strain>
    </source>
</reference>
<protein>
    <submittedName>
        <fullName evidence="2">Uncharacterized protein</fullName>
    </submittedName>
</protein>
<feature type="chain" id="PRO_5005549766" evidence="1">
    <location>
        <begin position="21"/>
        <end position="112"/>
    </location>
</feature>